<dbReference type="OrthoDB" id="9778478at2"/>
<feature type="domain" description="Four-carbon acid sugar kinase N-terminal" evidence="8">
    <location>
        <begin position="31"/>
        <end position="153"/>
    </location>
</feature>
<evidence type="ECO:0000313" key="10">
    <source>
        <dbReference type="EMBL" id="PWE55805.1"/>
    </source>
</evidence>
<name>A0A2U2DR63_9HYPH</name>
<dbReference type="Proteomes" id="UP000245252">
    <property type="component" value="Unassembled WGS sequence"/>
</dbReference>
<evidence type="ECO:0008006" key="12">
    <source>
        <dbReference type="Google" id="ProtNLM"/>
    </source>
</evidence>
<evidence type="ECO:0000256" key="5">
    <source>
        <dbReference type="ARBA" id="ARBA00022840"/>
    </source>
</evidence>
<dbReference type="GO" id="GO:0005524">
    <property type="term" value="F:ATP binding"/>
    <property type="evidence" value="ECO:0007669"/>
    <property type="project" value="UniProtKB-KW"/>
</dbReference>
<evidence type="ECO:0000256" key="2">
    <source>
        <dbReference type="ARBA" id="ARBA00022679"/>
    </source>
</evidence>
<dbReference type="InterPro" id="IPR031475">
    <property type="entry name" value="NBD_C"/>
</dbReference>
<organism evidence="10 11">
    <name type="scientific">Metarhizobium album</name>
    <dbReference type="NCBI Taxonomy" id="2182425"/>
    <lineage>
        <taxon>Bacteria</taxon>
        <taxon>Pseudomonadati</taxon>
        <taxon>Pseudomonadota</taxon>
        <taxon>Alphaproteobacteria</taxon>
        <taxon>Hyphomicrobiales</taxon>
        <taxon>Rhizobiaceae</taxon>
        <taxon>Metarhizobium</taxon>
    </lineage>
</organism>
<evidence type="ECO:0000259" key="9">
    <source>
        <dbReference type="Pfam" id="PF17042"/>
    </source>
</evidence>
<evidence type="ECO:0000256" key="3">
    <source>
        <dbReference type="ARBA" id="ARBA00022741"/>
    </source>
</evidence>
<dbReference type="Pfam" id="PF07005">
    <property type="entry name" value="SBD_N"/>
    <property type="match status" value="1"/>
</dbReference>
<reference evidence="10 11" key="1">
    <citation type="submission" date="2018-05" db="EMBL/GenBank/DDBJ databases">
        <title>The draft genome of strain NS-104.</title>
        <authorList>
            <person name="Hang P."/>
            <person name="Jiang J."/>
        </authorList>
    </citation>
    <scope>NUCLEOTIDE SEQUENCE [LARGE SCALE GENOMIC DNA]</scope>
    <source>
        <strain evidence="10 11">NS-104</strain>
    </source>
</reference>
<comment type="caution">
    <text evidence="10">The sequence shown here is derived from an EMBL/GenBank/DDBJ whole genome shotgun (WGS) entry which is preliminary data.</text>
</comment>
<evidence type="ECO:0000256" key="4">
    <source>
        <dbReference type="ARBA" id="ARBA00022777"/>
    </source>
</evidence>
<dbReference type="InterPro" id="IPR042213">
    <property type="entry name" value="NBD_C_sf"/>
</dbReference>
<comment type="similarity">
    <text evidence="1">Belongs to the four-carbon acid sugar kinase family.</text>
</comment>
<dbReference type="Pfam" id="PF17042">
    <property type="entry name" value="NBD_C"/>
    <property type="match status" value="1"/>
</dbReference>
<keyword evidence="11" id="KW-1185">Reference proteome</keyword>
<dbReference type="SUPFAM" id="SSF142764">
    <property type="entry name" value="YgbK-like"/>
    <property type="match status" value="1"/>
</dbReference>
<evidence type="ECO:0000256" key="1">
    <source>
        <dbReference type="ARBA" id="ARBA00005715"/>
    </source>
</evidence>
<dbReference type="Gene3D" id="3.40.980.20">
    <property type="entry name" value="Four-carbon acid sugar kinase, nucleotide binding domain"/>
    <property type="match status" value="1"/>
</dbReference>
<dbReference type="GO" id="GO:0016301">
    <property type="term" value="F:kinase activity"/>
    <property type="evidence" value="ECO:0007669"/>
    <property type="project" value="UniProtKB-KW"/>
</dbReference>
<keyword evidence="2" id="KW-0808">Transferase</keyword>
<keyword evidence="6" id="KW-0119">Carbohydrate metabolism</keyword>
<dbReference type="Gene3D" id="3.40.50.10840">
    <property type="entry name" value="Putative sugar-binding, N-terminal domain"/>
    <property type="match status" value="1"/>
</dbReference>
<keyword evidence="5" id="KW-0067">ATP-binding</keyword>
<keyword evidence="3" id="KW-0547">Nucleotide-binding</keyword>
<dbReference type="InterPro" id="IPR037051">
    <property type="entry name" value="4-carb_acid_sugar_kinase_N_sf"/>
</dbReference>
<accession>A0A2U2DR63</accession>
<dbReference type="InterPro" id="IPR010737">
    <property type="entry name" value="4-carb_acid_sugar_kinase_N"/>
</dbReference>
<evidence type="ECO:0000256" key="7">
    <source>
        <dbReference type="SAM" id="MobiDB-lite"/>
    </source>
</evidence>
<feature type="domain" description="Four-carbon acid sugar kinase nucleotide binding" evidence="9">
    <location>
        <begin position="290"/>
        <end position="376"/>
    </location>
</feature>
<dbReference type="EMBL" id="QFBC01000005">
    <property type="protein sequence ID" value="PWE55805.1"/>
    <property type="molecule type" value="Genomic_DNA"/>
</dbReference>
<proteinExistence type="inferred from homology"/>
<gene>
    <name evidence="10" type="ORF">DEM27_14135</name>
</gene>
<protein>
    <recommendedName>
        <fullName evidence="12">Hrp-dependent type III effector protein</fullName>
    </recommendedName>
</protein>
<evidence type="ECO:0000256" key="6">
    <source>
        <dbReference type="ARBA" id="ARBA00023277"/>
    </source>
</evidence>
<feature type="region of interest" description="Disordered" evidence="7">
    <location>
        <begin position="1"/>
        <end position="26"/>
    </location>
</feature>
<dbReference type="AlphaFoldDB" id="A0A2U2DR63"/>
<keyword evidence="4" id="KW-0418">Kinase</keyword>
<evidence type="ECO:0000259" key="8">
    <source>
        <dbReference type="Pfam" id="PF07005"/>
    </source>
</evidence>
<feature type="region of interest" description="Disordered" evidence="7">
    <location>
        <begin position="270"/>
        <end position="291"/>
    </location>
</feature>
<sequence length="383" mass="40496">MRQRSARSVYRSNVSPPLRSQDRSRMPNLRLIADDLTGALDSGCAFATQQESVLIGLPWQPLPEGPRIAVSTETRDLDEAAAVAVVADVLQGLEPGSHAPTLWFKKIDSVMRGHPVAETVAAMHTGGFEHCVFAPAFPDMGRVTVDGRQYLAGAERRQVGPDFCVDFEARGFSAGLLAFDGDGRSITASGDQTVSIIDAETQETLVKRITTLRHKAKQRTLWVGTGGLAAALSRQRSLRAMPPVRAVIVGTTHPVTLDQISHAVASGLAVPDDAEPEKDGRPALIAPSLSSADASETSARLGDLVPEISIGNPAETAFIIVGGDTLSKVLQSVGAKFLECFGEVATGVPICRIAGGRWQGVTLITKSGGFGKESLLSDLLSVK</sequence>
<evidence type="ECO:0000313" key="11">
    <source>
        <dbReference type="Proteomes" id="UP000245252"/>
    </source>
</evidence>